<dbReference type="Gene3D" id="2.20.100.10">
    <property type="entry name" value="Thrombospondin type-1 (TSP1) repeat"/>
    <property type="match status" value="5"/>
</dbReference>
<dbReference type="InterPro" id="IPR003582">
    <property type="entry name" value="ShKT_dom"/>
</dbReference>
<organism evidence="9 10">
    <name type="scientific">Artemia franciscana</name>
    <name type="common">Brine shrimp</name>
    <name type="synonym">Artemia sanfranciscana</name>
    <dbReference type="NCBI Taxonomy" id="6661"/>
    <lineage>
        <taxon>Eukaryota</taxon>
        <taxon>Metazoa</taxon>
        <taxon>Ecdysozoa</taxon>
        <taxon>Arthropoda</taxon>
        <taxon>Crustacea</taxon>
        <taxon>Branchiopoda</taxon>
        <taxon>Anostraca</taxon>
        <taxon>Artemiidae</taxon>
        <taxon>Artemia</taxon>
    </lineage>
</organism>
<keyword evidence="2" id="KW-0964">Secreted</keyword>
<comment type="caution">
    <text evidence="9">The sequence shown here is derived from an EMBL/GenBank/DDBJ whole genome shotgun (WGS) entry which is preliminary data.</text>
</comment>
<dbReference type="EMBL" id="JAVRJZ010000009">
    <property type="protein sequence ID" value="KAK2718399.1"/>
    <property type="molecule type" value="Genomic_DNA"/>
</dbReference>
<feature type="non-terminal residue" evidence="9">
    <location>
        <position position="1"/>
    </location>
</feature>
<dbReference type="GO" id="GO:0030198">
    <property type="term" value="P:extracellular matrix organization"/>
    <property type="evidence" value="ECO:0007669"/>
    <property type="project" value="TreeGrafter"/>
</dbReference>
<comment type="subcellular location">
    <subcellularLocation>
        <location evidence="1">Secreted</location>
    </subcellularLocation>
</comment>
<feature type="disulfide bond" evidence="5">
    <location>
        <begin position="592"/>
        <end position="610"/>
    </location>
</feature>
<comment type="caution">
    <text evidence="5">Lacks conserved residue(s) required for the propagation of feature annotation.</text>
</comment>
<feature type="region of interest" description="Disordered" evidence="6">
    <location>
        <begin position="135"/>
        <end position="154"/>
    </location>
</feature>
<feature type="compositionally biased region" description="Polar residues" evidence="6">
    <location>
        <begin position="135"/>
        <end position="145"/>
    </location>
</feature>
<dbReference type="GO" id="GO:0005576">
    <property type="term" value="C:extracellular region"/>
    <property type="evidence" value="ECO:0007669"/>
    <property type="project" value="UniProtKB-SubCell"/>
</dbReference>
<dbReference type="SUPFAM" id="SSF82895">
    <property type="entry name" value="TSP-1 type 1 repeat"/>
    <property type="match status" value="5"/>
</dbReference>
<dbReference type="AlphaFoldDB" id="A0AA88HY88"/>
<feature type="domain" description="PLAC" evidence="7">
    <location>
        <begin position="581"/>
        <end position="618"/>
    </location>
</feature>
<keyword evidence="5" id="KW-1015">Disulfide bond</keyword>
<keyword evidence="10" id="KW-1185">Reference proteome</keyword>
<sequence length="619" mass="69150">ALRSSRDNVYFLNGYWTINQTGNFDALSTIFHYTRGDTDSLQEMVSARGPLSDSMDIMLFTQNLNTGIKYEYMVAIPPDFNSGRPSGRNRDLDLLPVRQPFDNTVKITGLGSGGSLQQNFGIQPEIFPTQVSIRDSRVSQGPVQRNRNKELRRHRQRIPSDDPSVLQRKHHPIRHRSRNRGFVWKHIGVGDCSATCGGGIQSPIYGCFRESNGQQVPDHRCKALEKPVIESIRCNVQPCTPEWTASEWTSCSTACGEGTQTREVACKQRLSPTIFITVPETSCISPPPQAVRSCFSSACKRWIAAPWGNCSTDCGRGYRHRLIQCLDGVGEVIPDENCVETEKPIGREPCDMGSCLTNTWFVTEWTGKCLDECGTGTQTRDVICLGDEGACDNSQKPNSRQRCPASKECSGKWFTGPWSQCSASCNEGFQTREVVCMAFMRGQYKMALDMQCSSKTKPESKQICNQGPCEPQWYSTLWSECSASCSIGVQRRELKCLDPNHQPSLDCKEDLKPAQRQSCNQHDCSSISNAVSTEAPDIDSSENQSAHSSSSEIVREKPRKKRPNVTKNDVLNEDPNIDGIPQGLCTDKFRNCHLVVQARLCKYKYYKTSCCASCHKTRS</sequence>
<evidence type="ECO:0000256" key="2">
    <source>
        <dbReference type="ARBA" id="ARBA00022525"/>
    </source>
</evidence>
<keyword evidence="3" id="KW-0732">Signal</keyword>
<dbReference type="Pfam" id="PF08686">
    <property type="entry name" value="PLAC"/>
    <property type="match status" value="1"/>
</dbReference>
<dbReference type="Pfam" id="PF05986">
    <property type="entry name" value="ADAMTS_spacer1"/>
    <property type="match status" value="1"/>
</dbReference>
<evidence type="ECO:0000256" key="5">
    <source>
        <dbReference type="PROSITE-ProRule" id="PRU01005"/>
    </source>
</evidence>
<dbReference type="PROSITE" id="PS51670">
    <property type="entry name" value="SHKT"/>
    <property type="match status" value="1"/>
</dbReference>
<dbReference type="PROSITE" id="PS50092">
    <property type="entry name" value="TSP1"/>
    <property type="match status" value="5"/>
</dbReference>
<dbReference type="GO" id="GO:0031012">
    <property type="term" value="C:extracellular matrix"/>
    <property type="evidence" value="ECO:0007669"/>
    <property type="project" value="TreeGrafter"/>
</dbReference>
<dbReference type="GO" id="GO:0004222">
    <property type="term" value="F:metalloendopeptidase activity"/>
    <property type="evidence" value="ECO:0007669"/>
    <property type="project" value="TreeGrafter"/>
</dbReference>
<name>A0AA88HY88_ARTSF</name>
<dbReference type="InterPro" id="IPR000884">
    <property type="entry name" value="TSP1_rpt"/>
</dbReference>
<feature type="disulfide bond" evidence="5">
    <location>
        <begin position="601"/>
        <end position="614"/>
    </location>
</feature>
<dbReference type="InterPro" id="IPR010294">
    <property type="entry name" value="ADAMTS_spacer1"/>
</dbReference>
<keyword evidence="4" id="KW-0677">Repeat</keyword>
<dbReference type="SMART" id="SM00209">
    <property type="entry name" value="TSP1"/>
    <property type="match status" value="6"/>
</dbReference>
<gene>
    <name evidence="9" type="ORF">QYM36_005640</name>
</gene>
<evidence type="ECO:0000259" key="8">
    <source>
        <dbReference type="PROSITE" id="PS51670"/>
    </source>
</evidence>
<dbReference type="GO" id="GO:0006508">
    <property type="term" value="P:proteolysis"/>
    <property type="evidence" value="ECO:0007669"/>
    <property type="project" value="TreeGrafter"/>
</dbReference>
<evidence type="ECO:0008006" key="11">
    <source>
        <dbReference type="Google" id="ProtNLM"/>
    </source>
</evidence>
<evidence type="ECO:0000313" key="10">
    <source>
        <dbReference type="Proteomes" id="UP001187531"/>
    </source>
</evidence>
<dbReference type="InterPro" id="IPR010909">
    <property type="entry name" value="PLAC"/>
</dbReference>
<evidence type="ECO:0000256" key="4">
    <source>
        <dbReference type="ARBA" id="ARBA00022737"/>
    </source>
</evidence>
<dbReference type="PANTHER" id="PTHR13723:SF305">
    <property type="entry name" value="PROTEIN MADD-4"/>
    <property type="match status" value="1"/>
</dbReference>
<proteinExistence type="predicted"/>
<reference evidence="9" key="1">
    <citation type="submission" date="2023-07" db="EMBL/GenBank/DDBJ databases">
        <title>Chromosome-level genome assembly of Artemia franciscana.</title>
        <authorList>
            <person name="Jo E."/>
        </authorList>
    </citation>
    <scope>NUCLEOTIDE SEQUENCE</scope>
    <source>
        <tissue evidence="9">Whole body</tissue>
    </source>
</reference>
<evidence type="ECO:0000256" key="3">
    <source>
        <dbReference type="ARBA" id="ARBA00022729"/>
    </source>
</evidence>
<dbReference type="Pfam" id="PF19030">
    <property type="entry name" value="TSP1_ADAMTS"/>
    <property type="match status" value="6"/>
</dbReference>
<evidence type="ECO:0000259" key="7">
    <source>
        <dbReference type="PROSITE" id="PS50900"/>
    </source>
</evidence>
<protein>
    <recommendedName>
        <fullName evidence="11">PLAC domain-containing protein</fullName>
    </recommendedName>
</protein>
<feature type="region of interest" description="Disordered" evidence="6">
    <location>
        <begin position="535"/>
        <end position="573"/>
    </location>
</feature>
<dbReference type="PANTHER" id="PTHR13723">
    <property type="entry name" value="ADAMTS A DISINTEGRIN AND METALLOPROTEASE WITH THROMBOSPONDIN MOTIFS PROTEASE"/>
    <property type="match status" value="1"/>
</dbReference>
<dbReference type="InterPro" id="IPR050439">
    <property type="entry name" value="ADAMTS_ADAMTS-like"/>
</dbReference>
<accession>A0AA88HY88</accession>
<dbReference type="Proteomes" id="UP001187531">
    <property type="component" value="Unassembled WGS sequence"/>
</dbReference>
<evidence type="ECO:0000256" key="1">
    <source>
        <dbReference type="ARBA" id="ARBA00004613"/>
    </source>
</evidence>
<dbReference type="InterPro" id="IPR036383">
    <property type="entry name" value="TSP1_rpt_sf"/>
</dbReference>
<dbReference type="FunFam" id="2.20.100.10:FF:000005">
    <property type="entry name" value="ADAM metallopeptidase with thrombospondin type 1 motif 9"/>
    <property type="match status" value="2"/>
</dbReference>
<feature type="compositionally biased region" description="Low complexity" evidence="6">
    <location>
        <begin position="541"/>
        <end position="551"/>
    </location>
</feature>
<evidence type="ECO:0000313" key="9">
    <source>
        <dbReference type="EMBL" id="KAK2718399.1"/>
    </source>
</evidence>
<dbReference type="PROSITE" id="PS50900">
    <property type="entry name" value="PLAC"/>
    <property type="match status" value="1"/>
</dbReference>
<feature type="domain" description="ShKT" evidence="8">
    <location>
        <begin position="585"/>
        <end position="617"/>
    </location>
</feature>
<evidence type="ECO:0000256" key="6">
    <source>
        <dbReference type="SAM" id="MobiDB-lite"/>
    </source>
</evidence>